<proteinExistence type="predicted"/>
<evidence type="ECO:0000313" key="3">
    <source>
        <dbReference type="EMBL" id="OOL81171.1"/>
    </source>
</evidence>
<feature type="region of interest" description="Disordered" evidence="1">
    <location>
        <begin position="151"/>
        <end position="196"/>
    </location>
</feature>
<accession>A0A1S8KNQ1</accession>
<feature type="transmembrane region" description="Helical" evidence="2">
    <location>
        <begin position="403"/>
        <end position="422"/>
    </location>
</feature>
<reference evidence="3 4" key="1">
    <citation type="submission" date="2017-01" db="EMBL/GenBank/DDBJ databases">
        <title>Complete Genome Sequence of Dolosigranulum pigrum isolated from a Patient with interstitial lung disease.</title>
        <authorList>
            <person name="Mukhopadhyay R."/>
            <person name="Joaquin J."/>
            <person name="Hogue R."/>
            <person name="Fitzgerald S."/>
            <person name="Jospin G."/>
            <person name="Eisen J.A."/>
            <person name="Chaturvedi V."/>
        </authorList>
    </citation>
    <scope>NUCLEOTIDE SEQUENCE [LARGE SCALE GENOMIC DNA]</scope>
    <source>
        <strain evidence="3 4">15S00348</strain>
    </source>
</reference>
<comment type="caution">
    <text evidence="3">The sequence shown here is derived from an EMBL/GenBank/DDBJ whole genome shotgun (WGS) entry which is preliminary data.</text>
</comment>
<feature type="region of interest" description="Disordered" evidence="1">
    <location>
        <begin position="327"/>
        <end position="393"/>
    </location>
</feature>
<sequence length="427" mass="48539">MKKQLSKLAIGVLLSGGILAYGGVELNTSSEQVVYAQDIEVPEGKFMVRVMSASNPDIEATKFFDISMIKAGERFDAEKLAYETIEAEPGTYTLKTIHTASAFDEQLQQRAVHPKYGQGDEQHWESEWEVTEFEEEYSFEILDVVFEEEFPVPDKESASESDTSQDQSTEPDTSNDQIERLKPAIEPSGEFYTSEDFPDYSDEEVLGAQVWYLQTGDTDRPYMYKKSPKEMAVNRYDDNSPTYDFELYTLSDTERPTADSQFVGYRDNRDGTVTLYTQPSHYPSQEEIEGNPEFYGDFYDELLNNTYTMDVKVPDKEAIAQVLRQMTVNPDSAPDRDPDDQPDKATEETSTDKKEQETKPDESHEKNKASEQTKDEQPAQKPEEIKERKNLGERLPNTATTTWVLLIVAGIALAAGLGLKYYNNKKK</sequence>
<name>A0A1S8KNQ1_9LACT</name>
<keyword evidence="2" id="KW-1133">Transmembrane helix</keyword>
<feature type="compositionally biased region" description="Polar residues" evidence="1">
    <location>
        <begin position="160"/>
        <end position="176"/>
    </location>
</feature>
<organism evidence="3 4">
    <name type="scientific">Dolosigranulum pigrum</name>
    <dbReference type="NCBI Taxonomy" id="29394"/>
    <lineage>
        <taxon>Bacteria</taxon>
        <taxon>Bacillati</taxon>
        <taxon>Bacillota</taxon>
        <taxon>Bacilli</taxon>
        <taxon>Lactobacillales</taxon>
        <taxon>Carnobacteriaceae</taxon>
        <taxon>Dolosigranulum</taxon>
    </lineage>
</organism>
<dbReference type="NCBIfam" id="TIGR01167">
    <property type="entry name" value="LPXTG_anchor"/>
    <property type="match status" value="1"/>
</dbReference>
<feature type="compositionally biased region" description="Basic and acidic residues" evidence="1">
    <location>
        <begin position="333"/>
        <end position="392"/>
    </location>
</feature>
<evidence type="ECO:0000313" key="4">
    <source>
        <dbReference type="Proteomes" id="UP000190409"/>
    </source>
</evidence>
<keyword evidence="2" id="KW-0472">Membrane</keyword>
<dbReference type="EMBL" id="MUYF01000003">
    <property type="protein sequence ID" value="OOL81171.1"/>
    <property type="molecule type" value="Genomic_DNA"/>
</dbReference>
<evidence type="ECO:0008006" key="5">
    <source>
        <dbReference type="Google" id="ProtNLM"/>
    </source>
</evidence>
<dbReference type="AlphaFoldDB" id="A0A1S8KNQ1"/>
<evidence type="ECO:0000256" key="2">
    <source>
        <dbReference type="SAM" id="Phobius"/>
    </source>
</evidence>
<evidence type="ECO:0000256" key="1">
    <source>
        <dbReference type="SAM" id="MobiDB-lite"/>
    </source>
</evidence>
<gene>
    <name evidence="3" type="ORF">BWX42_04895</name>
</gene>
<keyword evidence="2" id="KW-0812">Transmembrane</keyword>
<protein>
    <recommendedName>
        <fullName evidence="5">LPXTG cell wall anchor domain-containing protein</fullName>
    </recommendedName>
</protein>
<dbReference type="Proteomes" id="UP000190409">
    <property type="component" value="Unassembled WGS sequence"/>
</dbReference>